<organism evidence="7 8">
    <name type="scientific">Nocardia donostiensis</name>
    <dbReference type="NCBI Taxonomy" id="1538463"/>
    <lineage>
        <taxon>Bacteria</taxon>
        <taxon>Bacillati</taxon>
        <taxon>Actinomycetota</taxon>
        <taxon>Actinomycetes</taxon>
        <taxon>Mycobacteriales</taxon>
        <taxon>Nocardiaceae</taxon>
        <taxon>Nocardia</taxon>
    </lineage>
</organism>
<proteinExistence type="inferred from homology"/>
<comment type="catalytic activity">
    <reaction evidence="5">
        <text>a 4-saturated-(3S)-3-hydroxyacyl-CoA = a (3E)-enoyl-CoA + H2O</text>
        <dbReference type="Rhea" id="RHEA:20724"/>
        <dbReference type="ChEBI" id="CHEBI:15377"/>
        <dbReference type="ChEBI" id="CHEBI:58521"/>
        <dbReference type="ChEBI" id="CHEBI:137480"/>
        <dbReference type="EC" id="4.2.1.17"/>
    </reaction>
</comment>
<dbReference type="OrthoDB" id="3206737at2"/>
<comment type="similarity">
    <text evidence="2 6">Belongs to the enoyl-CoA hydratase/isomerase family.</text>
</comment>
<dbReference type="GO" id="GO:0006631">
    <property type="term" value="P:fatty acid metabolic process"/>
    <property type="evidence" value="ECO:0007669"/>
    <property type="project" value="UniProtKB-KW"/>
</dbReference>
<dbReference type="InterPro" id="IPR029045">
    <property type="entry name" value="ClpP/crotonase-like_dom_sf"/>
</dbReference>
<keyword evidence="3" id="KW-0276">Fatty acid metabolism</keyword>
<dbReference type="PROSITE" id="PS00166">
    <property type="entry name" value="ENOYL_COA_HYDRATASE"/>
    <property type="match status" value="1"/>
</dbReference>
<evidence type="ECO:0000256" key="6">
    <source>
        <dbReference type="RuleBase" id="RU003707"/>
    </source>
</evidence>
<dbReference type="Pfam" id="PF00378">
    <property type="entry name" value="ECH_1"/>
    <property type="match status" value="1"/>
</dbReference>
<sequence>MTFTGKTVDYAVREHRAYLTLNRPDRLNAITAEMAREISGAVTAANADDSVRVIVVQGAGRAFCAGYDLKLYAEGGEEHQGPVWDPIKDFQAMKANTDHFFSLWRSAKPTIAKVHGYAVAGGSDIALSCDLVVMAEDAKIGYMPARVWGCPTTAMWVYRLGAERAKRMLLTGDTIDGVQAKEWGLVIDAVPAEELDAAVEKLVDRMAGVPINQLVMQKMMINQAYDNMGLQTTQNLAILFDGITRHSPEGRWFVDFAQQHGFGAAVQWRDAGRFIPDGGGAVPTEDEIADMYRELAEKAAAEEEPSR</sequence>
<evidence type="ECO:0000256" key="2">
    <source>
        <dbReference type="ARBA" id="ARBA00005254"/>
    </source>
</evidence>
<dbReference type="STRING" id="1538463.B0T36_05750"/>
<comment type="catalytic activity">
    <reaction evidence="4">
        <text>a (3S)-3-hydroxyacyl-CoA = a (2E)-enoyl-CoA + H2O</text>
        <dbReference type="Rhea" id="RHEA:16105"/>
        <dbReference type="ChEBI" id="CHEBI:15377"/>
        <dbReference type="ChEBI" id="CHEBI:57318"/>
        <dbReference type="ChEBI" id="CHEBI:58856"/>
        <dbReference type="EC" id="4.2.1.17"/>
    </reaction>
</comment>
<dbReference type="RefSeq" id="WP_077120187.1">
    <property type="nucleotide sequence ID" value="NZ_LOKT01000003.1"/>
</dbReference>
<dbReference type="PANTHER" id="PTHR43802">
    <property type="entry name" value="ENOYL-COA HYDRATASE"/>
    <property type="match status" value="1"/>
</dbReference>
<dbReference type="GO" id="GO:0004300">
    <property type="term" value="F:enoyl-CoA hydratase activity"/>
    <property type="evidence" value="ECO:0007669"/>
    <property type="project" value="UniProtKB-EC"/>
</dbReference>
<comment type="function">
    <text evidence="1">Could possibly oxidize fatty acids using specific components.</text>
</comment>
<name>A0A1W0B1G2_9NOCA</name>
<evidence type="ECO:0000256" key="5">
    <source>
        <dbReference type="ARBA" id="ARBA00023717"/>
    </source>
</evidence>
<accession>A0A1W0B1G2</accession>
<evidence type="ECO:0000313" key="7">
    <source>
        <dbReference type="EMBL" id="ONM46797.1"/>
    </source>
</evidence>
<comment type="caution">
    <text evidence="7">The sequence shown here is derived from an EMBL/GenBank/DDBJ whole genome shotgun (WGS) entry which is preliminary data.</text>
</comment>
<dbReference type="InterPro" id="IPR018376">
    <property type="entry name" value="Enoyl-CoA_hyd/isom_CS"/>
</dbReference>
<keyword evidence="3" id="KW-0443">Lipid metabolism</keyword>
<evidence type="ECO:0000256" key="3">
    <source>
        <dbReference type="ARBA" id="ARBA00022832"/>
    </source>
</evidence>
<dbReference type="InterPro" id="IPR001753">
    <property type="entry name" value="Enoyl-CoA_hydra/iso"/>
</dbReference>
<protein>
    <submittedName>
        <fullName evidence="7">Enoyl-CoA hydratase</fullName>
    </submittedName>
</protein>
<gene>
    <name evidence="7" type="ORF">B0T46_21350</name>
</gene>
<dbReference type="PANTHER" id="PTHR43802:SF1">
    <property type="entry name" value="IP11341P-RELATED"/>
    <property type="match status" value="1"/>
</dbReference>
<keyword evidence="8" id="KW-1185">Reference proteome</keyword>
<dbReference type="SUPFAM" id="SSF52096">
    <property type="entry name" value="ClpP/crotonase"/>
    <property type="match status" value="1"/>
</dbReference>
<dbReference type="AlphaFoldDB" id="A0A1W0B1G2"/>
<evidence type="ECO:0000313" key="8">
    <source>
        <dbReference type="Proteomes" id="UP000188836"/>
    </source>
</evidence>
<reference evidence="7 8" key="1">
    <citation type="journal article" date="2016" name="Antonie Van Leeuwenhoek">
        <title>Nocardia donostiensis sp. nov., isolated from human respiratory specimens.</title>
        <authorList>
            <person name="Ercibengoa M."/>
            <person name="Bell M."/>
            <person name="Marimon J.M."/>
            <person name="Humrighouse B."/>
            <person name="Klenk H.P."/>
            <person name="Potter G."/>
            <person name="Perez-Trallero E."/>
        </authorList>
    </citation>
    <scope>NUCLEOTIDE SEQUENCE [LARGE SCALE GENOMIC DNA]</scope>
    <source>
        <strain evidence="7 8">X1655</strain>
    </source>
</reference>
<dbReference type="Proteomes" id="UP000188836">
    <property type="component" value="Unassembled WGS sequence"/>
</dbReference>
<dbReference type="EMBL" id="MUMY01000020">
    <property type="protein sequence ID" value="ONM46797.1"/>
    <property type="molecule type" value="Genomic_DNA"/>
</dbReference>
<dbReference type="Gene3D" id="3.90.226.10">
    <property type="entry name" value="2-enoyl-CoA Hydratase, Chain A, domain 1"/>
    <property type="match status" value="1"/>
</dbReference>
<evidence type="ECO:0000256" key="1">
    <source>
        <dbReference type="ARBA" id="ARBA00002994"/>
    </source>
</evidence>
<dbReference type="CDD" id="cd06558">
    <property type="entry name" value="crotonase-like"/>
    <property type="match status" value="1"/>
</dbReference>
<evidence type="ECO:0000256" key="4">
    <source>
        <dbReference type="ARBA" id="ARBA00023709"/>
    </source>
</evidence>
<dbReference type="NCBIfam" id="NF006128">
    <property type="entry name" value="PRK08272.1"/>
    <property type="match status" value="1"/>
</dbReference>